<keyword evidence="3" id="KW-1185">Reference proteome</keyword>
<feature type="signal peptide" evidence="1">
    <location>
        <begin position="1"/>
        <end position="27"/>
    </location>
</feature>
<organism evidence="2 3">
    <name type="scientific">Muricoccus roseus</name>
    <dbReference type="NCBI Taxonomy" id="198092"/>
    <lineage>
        <taxon>Bacteria</taxon>
        <taxon>Pseudomonadati</taxon>
        <taxon>Pseudomonadota</taxon>
        <taxon>Alphaproteobacteria</taxon>
        <taxon>Acetobacterales</taxon>
        <taxon>Roseomonadaceae</taxon>
        <taxon>Muricoccus</taxon>
    </lineage>
</organism>
<sequence length="51" mass="4862">MSITNSLRILGLAAALIVPALAGTASAAPAGQNPVTYLEQSGATGGGGQHS</sequence>
<dbReference type="STRING" id="198092.SAMN02745194_01573"/>
<dbReference type="AlphaFoldDB" id="A0A1M6FUB1"/>
<proteinExistence type="predicted"/>
<accession>A0A1M6FUB1</accession>
<keyword evidence="1" id="KW-0732">Signal</keyword>
<reference evidence="2 3" key="1">
    <citation type="submission" date="2016-11" db="EMBL/GenBank/DDBJ databases">
        <authorList>
            <person name="Jaros S."/>
            <person name="Januszkiewicz K."/>
            <person name="Wedrychowicz H."/>
        </authorList>
    </citation>
    <scope>NUCLEOTIDE SEQUENCE [LARGE SCALE GENOMIC DNA]</scope>
    <source>
        <strain evidence="2 3">DSM 14916</strain>
    </source>
</reference>
<dbReference type="Proteomes" id="UP000184387">
    <property type="component" value="Unassembled WGS sequence"/>
</dbReference>
<feature type="chain" id="PRO_5012206588" evidence="1">
    <location>
        <begin position="28"/>
        <end position="51"/>
    </location>
</feature>
<evidence type="ECO:0000256" key="1">
    <source>
        <dbReference type="SAM" id="SignalP"/>
    </source>
</evidence>
<name>A0A1M6FUB1_9PROT</name>
<dbReference type="EMBL" id="FQZF01000007">
    <property type="protein sequence ID" value="SHJ01267.1"/>
    <property type="molecule type" value="Genomic_DNA"/>
</dbReference>
<protein>
    <submittedName>
        <fullName evidence="2">Uncharacterized protein</fullName>
    </submittedName>
</protein>
<evidence type="ECO:0000313" key="3">
    <source>
        <dbReference type="Proteomes" id="UP000184387"/>
    </source>
</evidence>
<gene>
    <name evidence="2" type="ORF">SAMN02745194_01573</name>
</gene>
<evidence type="ECO:0000313" key="2">
    <source>
        <dbReference type="EMBL" id="SHJ01267.1"/>
    </source>
</evidence>
<dbReference type="RefSeq" id="WP_175562582.1">
    <property type="nucleotide sequence ID" value="NZ_FQZF01000007.1"/>
</dbReference>